<feature type="region of interest" description="Disordered" evidence="5">
    <location>
        <begin position="188"/>
        <end position="228"/>
    </location>
</feature>
<dbReference type="InterPro" id="IPR002344">
    <property type="entry name" value="Lupus_La"/>
</dbReference>
<dbReference type="GO" id="GO:0005829">
    <property type="term" value="C:cytosol"/>
    <property type="evidence" value="ECO:0007669"/>
    <property type="project" value="TreeGrafter"/>
</dbReference>
<dbReference type="InterPro" id="IPR012677">
    <property type="entry name" value="Nucleotide-bd_a/b_plait_sf"/>
</dbReference>
<evidence type="ECO:0000256" key="3">
    <source>
        <dbReference type="ARBA" id="ARBA00023242"/>
    </source>
</evidence>
<dbReference type="InterPro" id="IPR035979">
    <property type="entry name" value="RBD_domain_sf"/>
</dbReference>
<dbReference type="InterPro" id="IPR036388">
    <property type="entry name" value="WH-like_DNA-bd_sf"/>
</dbReference>
<evidence type="ECO:0000256" key="1">
    <source>
        <dbReference type="ARBA" id="ARBA00004123"/>
    </source>
</evidence>
<dbReference type="Pfam" id="PF05383">
    <property type="entry name" value="La"/>
    <property type="match status" value="1"/>
</dbReference>
<dbReference type="PROSITE" id="PS50102">
    <property type="entry name" value="RRM"/>
    <property type="match status" value="1"/>
</dbReference>
<dbReference type="CDD" id="cd08028">
    <property type="entry name" value="LARP_3"/>
    <property type="match status" value="1"/>
</dbReference>
<dbReference type="SMART" id="SM00715">
    <property type="entry name" value="LA"/>
    <property type="match status" value="1"/>
</dbReference>
<dbReference type="PRINTS" id="PR00302">
    <property type="entry name" value="LUPUSLA"/>
</dbReference>
<feature type="domain" description="RRM" evidence="6">
    <location>
        <begin position="109"/>
        <end position="193"/>
    </location>
</feature>
<sequence length="374" mass="43604">MVSADGGINDLEKKLIRQVEFYFGDFNLHRDKFMQNEMKSNDGWFSMETMLKFQRLASICSEPGTILAALKKSKRKLLEIDLEGQKIRRKPSKPVPENSANYRRQLDQRTVYVKGFPQTDTIEQITEFLEDYGEIDGVQLRRFNNKHMGSVFKGSLYATFNKLEEAEKFLQAPMVYYKDKEVEKMSKADFLKEKEKENAEMRPQRRKKSQESKDGVQTEEKEEEKAEQEEVYSFIHVSNLTDETINHIDVKDLFQEIGAPSVKFFSRYEKDGPTGYALFTTENAAEETLKLLTMNKNGCIVPIKSSEVKFEAISEEDQAKAMECYSEFRNKNNRDKKFRKFGGGKRRRGNQRQHTKYRDESNGEPKAKQVKAEE</sequence>
<dbReference type="CDD" id="cd12291">
    <property type="entry name" value="RRM1_La"/>
    <property type="match status" value="1"/>
</dbReference>
<reference evidence="8" key="1">
    <citation type="submission" date="2020-04" db="EMBL/GenBank/DDBJ databases">
        <authorList>
            <person name="Neveu A P."/>
        </authorList>
    </citation>
    <scope>NUCLEOTIDE SEQUENCE</scope>
    <source>
        <tissue evidence="8">Whole embryo</tissue>
    </source>
</reference>
<evidence type="ECO:0000259" key="7">
    <source>
        <dbReference type="PROSITE" id="PS50961"/>
    </source>
</evidence>
<dbReference type="SUPFAM" id="SSF46785">
    <property type="entry name" value="Winged helix' DNA-binding domain"/>
    <property type="match status" value="1"/>
</dbReference>
<keyword evidence="3" id="KW-0539">Nucleus</keyword>
<feature type="compositionally biased region" description="Basic residues" evidence="5">
    <location>
        <begin position="336"/>
        <end position="355"/>
    </location>
</feature>
<evidence type="ECO:0000256" key="2">
    <source>
        <dbReference type="ARBA" id="ARBA00022884"/>
    </source>
</evidence>
<evidence type="ECO:0000256" key="5">
    <source>
        <dbReference type="SAM" id="MobiDB-lite"/>
    </source>
</evidence>
<dbReference type="GO" id="GO:0010494">
    <property type="term" value="C:cytoplasmic stress granule"/>
    <property type="evidence" value="ECO:0007669"/>
    <property type="project" value="TreeGrafter"/>
</dbReference>
<dbReference type="SMART" id="SM00360">
    <property type="entry name" value="RRM"/>
    <property type="match status" value="2"/>
</dbReference>
<dbReference type="PANTHER" id="PTHR22792:SF166">
    <property type="entry name" value="LUPUS LA PROTEIN HOMOLOG"/>
    <property type="match status" value="1"/>
</dbReference>
<dbReference type="Gene3D" id="1.10.10.10">
    <property type="entry name" value="Winged helix-like DNA-binding domain superfamily/Winged helix DNA-binding domain"/>
    <property type="match status" value="1"/>
</dbReference>
<dbReference type="InterPro" id="IPR036390">
    <property type="entry name" value="WH_DNA-bd_sf"/>
</dbReference>
<dbReference type="GO" id="GO:1990904">
    <property type="term" value="C:ribonucleoprotein complex"/>
    <property type="evidence" value="ECO:0007669"/>
    <property type="project" value="InterPro"/>
</dbReference>
<dbReference type="Gene3D" id="3.30.70.330">
    <property type="match status" value="1"/>
</dbReference>
<dbReference type="PANTHER" id="PTHR22792">
    <property type="entry name" value="LUPUS LA PROTEIN-RELATED"/>
    <property type="match status" value="1"/>
</dbReference>
<evidence type="ECO:0000259" key="6">
    <source>
        <dbReference type="PROSITE" id="PS50102"/>
    </source>
</evidence>
<dbReference type="PROSITE" id="PS50961">
    <property type="entry name" value="HTH_LA"/>
    <property type="match status" value="1"/>
</dbReference>
<feature type="domain" description="HTH La-type RNA-binding" evidence="7">
    <location>
        <begin position="5"/>
        <end position="97"/>
    </location>
</feature>
<organism evidence="8">
    <name type="scientific">Phallusia mammillata</name>
    <dbReference type="NCBI Taxonomy" id="59560"/>
    <lineage>
        <taxon>Eukaryota</taxon>
        <taxon>Metazoa</taxon>
        <taxon>Chordata</taxon>
        <taxon>Tunicata</taxon>
        <taxon>Ascidiacea</taxon>
        <taxon>Phlebobranchia</taxon>
        <taxon>Ascidiidae</taxon>
        <taxon>Phallusia</taxon>
    </lineage>
</organism>
<dbReference type="GO" id="GO:0045727">
    <property type="term" value="P:positive regulation of translation"/>
    <property type="evidence" value="ECO:0007669"/>
    <property type="project" value="TreeGrafter"/>
</dbReference>
<dbReference type="EMBL" id="LR790741">
    <property type="protein sequence ID" value="CAB3266603.1"/>
    <property type="molecule type" value="mRNA"/>
</dbReference>
<dbReference type="GO" id="GO:0008033">
    <property type="term" value="P:tRNA processing"/>
    <property type="evidence" value="ECO:0007669"/>
    <property type="project" value="TreeGrafter"/>
</dbReference>
<proteinExistence type="evidence at transcript level"/>
<dbReference type="GO" id="GO:0003729">
    <property type="term" value="F:mRNA binding"/>
    <property type="evidence" value="ECO:0007669"/>
    <property type="project" value="TreeGrafter"/>
</dbReference>
<accession>A0A6F9DUB3</accession>
<comment type="subcellular location">
    <subcellularLocation>
        <location evidence="1">Nucleus</location>
    </subcellularLocation>
</comment>
<dbReference type="SUPFAM" id="SSF54928">
    <property type="entry name" value="RNA-binding domain, RBD"/>
    <property type="match status" value="1"/>
</dbReference>
<protein>
    <submittedName>
        <fullName evidence="8">Lupus La protein homolog</fullName>
    </submittedName>
</protein>
<evidence type="ECO:0000256" key="4">
    <source>
        <dbReference type="PROSITE-ProRule" id="PRU00332"/>
    </source>
</evidence>
<feature type="compositionally biased region" description="Basic and acidic residues" evidence="5">
    <location>
        <begin position="188"/>
        <end position="219"/>
    </location>
</feature>
<dbReference type="AlphaFoldDB" id="A0A6F9DUB3"/>
<keyword evidence="2 4" id="KW-0694">RNA-binding</keyword>
<evidence type="ECO:0000313" key="8">
    <source>
        <dbReference type="EMBL" id="CAB3266603.1"/>
    </source>
</evidence>
<dbReference type="InterPro" id="IPR000504">
    <property type="entry name" value="RRM_dom"/>
</dbReference>
<gene>
    <name evidence="8" type="primary">Ssb</name>
</gene>
<feature type="compositionally biased region" description="Basic and acidic residues" evidence="5">
    <location>
        <begin position="356"/>
        <end position="374"/>
    </location>
</feature>
<name>A0A6F9DUB3_9ASCI</name>
<dbReference type="InterPro" id="IPR006630">
    <property type="entry name" value="La_HTH"/>
</dbReference>
<dbReference type="InterPro" id="IPR045180">
    <property type="entry name" value="La_dom_prot"/>
</dbReference>
<feature type="region of interest" description="Disordered" evidence="5">
    <location>
        <begin position="335"/>
        <end position="374"/>
    </location>
</feature>
<dbReference type="GO" id="GO:0005634">
    <property type="term" value="C:nucleus"/>
    <property type="evidence" value="ECO:0007669"/>
    <property type="project" value="UniProtKB-SubCell"/>
</dbReference>